<feature type="non-terminal residue" evidence="2">
    <location>
        <position position="119"/>
    </location>
</feature>
<evidence type="ECO:0000256" key="1">
    <source>
        <dbReference type="SAM" id="Phobius"/>
    </source>
</evidence>
<reference evidence="2" key="1">
    <citation type="submission" date="2018-05" db="EMBL/GenBank/DDBJ databases">
        <authorList>
            <person name="Lanie J.A."/>
            <person name="Ng W.-L."/>
            <person name="Kazmierczak K.M."/>
            <person name="Andrzejewski T.M."/>
            <person name="Davidsen T.M."/>
            <person name="Wayne K.J."/>
            <person name="Tettelin H."/>
            <person name="Glass J.I."/>
            <person name="Rusch D."/>
            <person name="Podicherti R."/>
            <person name="Tsui H.-C.T."/>
            <person name="Winkler M.E."/>
        </authorList>
    </citation>
    <scope>NUCLEOTIDE SEQUENCE</scope>
</reference>
<keyword evidence="1" id="KW-1133">Transmembrane helix</keyword>
<dbReference type="EMBL" id="UINC01178343">
    <property type="protein sequence ID" value="SVD86443.1"/>
    <property type="molecule type" value="Genomic_DNA"/>
</dbReference>
<accession>A0A382YT94</accession>
<gene>
    <name evidence="2" type="ORF">METZ01_LOCUS439297</name>
</gene>
<keyword evidence="1" id="KW-0812">Transmembrane</keyword>
<name>A0A382YT94_9ZZZZ</name>
<organism evidence="2">
    <name type="scientific">marine metagenome</name>
    <dbReference type="NCBI Taxonomy" id="408172"/>
    <lineage>
        <taxon>unclassified sequences</taxon>
        <taxon>metagenomes</taxon>
        <taxon>ecological metagenomes</taxon>
    </lineage>
</organism>
<evidence type="ECO:0000313" key="2">
    <source>
        <dbReference type="EMBL" id="SVD86443.1"/>
    </source>
</evidence>
<evidence type="ECO:0008006" key="3">
    <source>
        <dbReference type="Google" id="ProtNLM"/>
    </source>
</evidence>
<dbReference type="AlphaFoldDB" id="A0A382YT94"/>
<sequence length="119" mass="13562">MTKQRKIYFILALLIGVTGYLLFKPSMWQDQMETYLNHQLNEIGWHVEINEFSGHLFSTLHSDNISLKHNNGASISLPSILTKIKIVPLLFGRIEIEELSVSNVAIQPYFESGNDTISI</sequence>
<feature type="non-terminal residue" evidence="2">
    <location>
        <position position="1"/>
    </location>
</feature>
<keyword evidence="1" id="KW-0472">Membrane</keyword>
<protein>
    <recommendedName>
        <fullName evidence="3">AsmA domain-containing protein</fullName>
    </recommendedName>
</protein>
<feature type="transmembrane region" description="Helical" evidence="1">
    <location>
        <begin position="6"/>
        <end position="23"/>
    </location>
</feature>
<proteinExistence type="predicted"/>